<keyword evidence="6 14" id="KW-0812">Transmembrane</keyword>
<keyword evidence="7 16" id="KW-0732">Signal</keyword>
<evidence type="ECO:0000256" key="13">
    <source>
        <dbReference type="ARBA" id="ARBA00023237"/>
    </source>
</evidence>
<protein>
    <submittedName>
        <fullName evidence="19">TonB-dependent receptor</fullName>
    </submittedName>
</protein>
<dbReference type="PANTHER" id="PTHR32552:SF89">
    <property type="entry name" value="CATECHOLATE SIDEROPHORE RECEPTOR FIU"/>
    <property type="match status" value="1"/>
</dbReference>
<dbReference type="Gene3D" id="2.170.130.10">
    <property type="entry name" value="TonB-dependent receptor, plug domain"/>
    <property type="match status" value="1"/>
</dbReference>
<feature type="domain" description="TonB-dependent receptor plug" evidence="18">
    <location>
        <begin position="60"/>
        <end position="169"/>
    </location>
</feature>
<keyword evidence="5" id="KW-0410">Iron transport</keyword>
<dbReference type="InterPro" id="IPR037066">
    <property type="entry name" value="Plug_dom_sf"/>
</dbReference>
<sequence>MALASRRPFRPSRPRAGCRRPRPVLAPLLAALAGLACGPLAAQTETIVVTGSVAERLAFDAPYAIGVVGTEDLRRAGPMINLSEVMTRVPGLVVANRGNYAQDLQISSRGFGARAGFGVRGLRLLADGIPASGPDGQGQVSHIDLAGAERIEVLRGPFSALYGNSSGGVISVFSAPVRRAEAEAGLDLGSDGLRQWRAAVQTPLAGGWEIRAAGSAMDWQGYRPHGEAERRLASLRVGWRGATDTVIASAGHYEQPADDPLGLKRADFDADPRQTAPEALTYDTRKRSTQDQLGVNWRHRFADGALREFEASAYAGQRSVTQWLAISRTTQDNPRHGGGVADVDRDYRGAQAQWRWAWEAVDLLAGAAIEDQRDDRRGHENYLLDGAGNPVYGVIGDLRRDEIDRARTRDLFTQAEWRFASRWVASAGLRAGRVTLSADDRYLSNGDDSGNLSFGYANPVLGLRWQAAPGLNLHASAARGFEAPTLGELAYRPDGTSGFNAALQPQKSRQLELGAKWRAGDTLDLDVALFETRVDDEIGIASNAGGRASYQNVGRTLRRGAELAAGWRPAPAWRTRGALTLLDARYRDDFRSCSGIPCPAPDTTVPAGQRIAGTRRASAFAEASWRSAALGEWGVEWRAAGRTAANDRNSDFAAGHALAALRWSHTLAVADGQRLELLVRVDNVFDRDHAGSLIVNDANGRFFETGAPRSALLALRWGGAI</sequence>
<keyword evidence="12 19" id="KW-0675">Receptor</keyword>
<dbReference type="Pfam" id="PF00593">
    <property type="entry name" value="TonB_dep_Rec_b-barrel"/>
    <property type="match status" value="1"/>
</dbReference>
<evidence type="ECO:0000256" key="6">
    <source>
        <dbReference type="ARBA" id="ARBA00022692"/>
    </source>
</evidence>
<organism evidence="19 20">
    <name type="scientific">Rubrivivax benzoatilyticus</name>
    <dbReference type="NCBI Taxonomy" id="316997"/>
    <lineage>
        <taxon>Bacteria</taxon>
        <taxon>Pseudomonadati</taxon>
        <taxon>Pseudomonadota</taxon>
        <taxon>Betaproteobacteria</taxon>
        <taxon>Burkholderiales</taxon>
        <taxon>Sphaerotilaceae</taxon>
        <taxon>Rubrivivax</taxon>
    </lineage>
</organism>
<evidence type="ECO:0000256" key="8">
    <source>
        <dbReference type="ARBA" id="ARBA00023004"/>
    </source>
</evidence>
<dbReference type="InterPro" id="IPR000531">
    <property type="entry name" value="Beta-barrel_TonB"/>
</dbReference>
<name>A0ABX0HUT5_9BURK</name>
<dbReference type="SUPFAM" id="SSF56935">
    <property type="entry name" value="Porins"/>
    <property type="match status" value="1"/>
</dbReference>
<evidence type="ECO:0000256" key="14">
    <source>
        <dbReference type="PROSITE-ProRule" id="PRU01360"/>
    </source>
</evidence>
<dbReference type="PANTHER" id="PTHR32552">
    <property type="entry name" value="FERRICHROME IRON RECEPTOR-RELATED"/>
    <property type="match status" value="1"/>
</dbReference>
<gene>
    <name evidence="19" type="ORF">G7087_06750</name>
</gene>
<comment type="similarity">
    <text evidence="2 14 15">Belongs to the TonB-dependent receptor family.</text>
</comment>
<keyword evidence="10 15" id="KW-0798">TonB box</keyword>
<dbReference type="CDD" id="cd01347">
    <property type="entry name" value="ligand_gated_channel"/>
    <property type="match status" value="1"/>
</dbReference>
<evidence type="ECO:0000313" key="19">
    <source>
        <dbReference type="EMBL" id="NHK98071.1"/>
    </source>
</evidence>
<keyword evidence="20" id="KW-1185">Reference proteome</keyword>
<evidence type="ECO:0000259" key="18">
    <source>
        <dbReference type="Pfam" id="PF07715"/>
    </source>
</evidence>
<evidence type="ECO:0000256" key="3">
    <source>
        <dbReference type="ARBA" id="ARBA00022448"/>
    </source>
</evidence>
<keyword evidence="8" id="KW-0408">Iron</keyword>
<keyword evidence="9" id="KW-0406">Ion transport</keyword>
<evidence type="ECO:0000256" key="5">
    <source>
        <dbReference type="ARBA" id="ARBA00022496"/>
    </source>
</evidence>
<dbReference type="Gene3D" id="2.40.170.20">
    <property type="entry name" value="TonB-dependent receptor, beta-barrel domain"/>
    <property type="match status" value="1"/>
</dbReference>
<evidence type="ECO:0000256" key="7">
    <source>
        <dbReference type="ARBA" id="ARBA00022729"/>
    </source>
</evidence>
<dbReference type="Pfam" id="PF07715">
    <property type="entry name" value="Plug"/>
    <property type="match status" value="1"/>
</dbReference>
<evidence type="ECO:0000256" key="16">
    <source>
        <dbReference type="SAM" id="SignalP"/>
    </source>
</evidence>
<comment type="caution">
    <text evidence="19">The sequence shown here is derived from an EMBL/GenBank/DDBJ whole genome shotgun (WGS) entry which is preliminary data.</text>
</comment>
<evidence type="ECO:0000256" key="2">
    <source>
        <dbReference type="ARBA" id="ARBA00009810"/>
    </source>
</evidence>
<accession>A0ABX0HUT5</accession>
<evidence type="ECO:0000256" key="10">
    <source>
        <dbReference type="ARBA" id="ARBA00023077"/>
    </source>
</evidence>
<dbReference type="Proteomes" id="UP000802098">
    <property type="component" value="Unassembled WGS sequence"/>
</dbReference>
<feature type="chain" id="PRO_5045421277" evidence="16">
    <location>
        <begin position="43"/>
        <end position="721"/>
    </location>
</feature>
<feature type="domain" description="TonB-dependent receptor-like beta-barrel" evidence="17">
    <location>
        <begin position="251"/>
        <end position="684"/>
    </location>
</feature>
<evidence type="ECO:0000259" key="17">
    <source>
        <dbReference type="Pfam" id="PF00593"/>
    </source>
</evidence>
<proteinExistence type="inferred from homology"/>
<keyword evidence="13 14" id="KW-0998">Cell outer membrane</keyword>
<evidence type="ECO:0000256" key="12">
    <source>
        <dbReference type="ARBA" id="ARBA00023170"/>
    </source>
</evidence>
<keyword evidence="3 14" id="KW-0813">Transport</keyword>
<evidence type="ECO:0000256" key="15">
    <source>
        <dbReference type="RuleBase" id="RU003357"/>
    </source>
</evidence>
<feature type="signal peptide" evidence="16">
    <location>
        <begin position="1"/>
        <end position="42"/>
    </location>
</feature>
<dbReference type="InterPro" id="IPR039426">
    <property type="entry name" value="TonB-dep_rcpt-like"/>
</dbReference>
<dbReference type="InterPro" id="IPR012910">
    <property type="entry name" value="Plug_dom"/>
</dbReference>
<comment type="subcellular location">
    <subcellularLocation>
        <location evidence="1 14">Cell outer membrane</location>
        <topology evidence="1 14">Multi-pass membrane protein</topology>
    </subcellularLocation>
</comment>
<evidence type="ECO:0000256" key="4">
    <source>
        <dbReference type="ARBA" id="ARBA00022452"/>
    </source>
</evidence>
<keyword evidence="4 14" id="KW-1134">Transmembrane beta strand</keyword>
<evidence type="ECO:0000256" key="11">
    <source>
        <dbReference type="ARBA" id="ARBA00023136"/>
    </source>
</evidence>
<dbReference type="EMBL" id="JAAOCD010000002">
    <property type="protein sequence ID" value="NHK98071.1"/>
    <property type="molecule type" value="Genomic_DNA"/>
</dbReference>
<keyword evidence="11 14" id="KW-0472">Membrane</keyword>
<dbReference type="InterPro" id="IPR036942">
    <property type="entry name" value="Beta-barrel_TonB_sf"/>
</dbReference>
<evidence type="ECO:0000313" key="20">
    <source>
        <dbReference type="Proteomes" id="UP000802098"/>
    </source>
</evidence>
<evidence type="ECO:0000256" key="1">
    <source>
        <dbReference type="ARBA" id="ARBA00004571"/>
    </source>
</evidence>
<dbReference type="PROSITE" id="PS52016">
    <property type="entry name" value="TONB_DEPENDENT_REC_3"/>
    <property type="match status" value="1"/>
</dbReference>
<evidence type="ECO:0000256" key="9">
    <source>
        <dbReference type="ARBA" id="ARBA00023065"/>
    </source>
</evidence>
<reference evidence="19 20" key="1">
    <citation type="submission" date="2020-03" db="EMBL/GenBank/DDBJ databases">
        <title>Rubrivivax benzoatilyticus JA2 (sequenced after 10 years sub-culturing).</title>
        <authorList>
            <person name="Gupta D."/>
            <person name="Chintalapati S."/>
            <person name="Chintalapati V.R."/>
        </authorList>
    </citation>
    <scope>NUCLEOTIDE SEQUENCE [LARGE SCALE GENOMIC DNA]</scope>
    <source>
        <strain evidence="19 20">JA2-Mal</strain>
    </source>
</reference>